<keyword evidence="4" id="KW-0653">Protein transport</keyword>
<dbReference type="GO" id="GO:0000056">
    <property type="term" value="P:ribosomal small subunit export from nucleus"/>
    <property type="evidence" value="ECO:0007669"/>
    <property type="project" value="InterPro"/>
</dbReference>
<dbReference type="OrthoDB" id="341482at2759"/>
<dbReference type="SMART" id="SM01057">
    <property type="entry name" value="Carb_anhydrase"/>
    <property type="match status" value="1"/>
</dbReference>
<evidence type="ECO:0000256" key="7">
    <source>
        <dbReference type="ARBA" id="ARBA00023242"/>
    </source>
</evidence>
<protein>
    <recommendedName>
        <fullName evidence="10">Alpha-carbonic anhydrase domain-containing protein</fullName>
    </recommendedName>
</protein>
<evidence type="ECO:0000256" key="9">
    <source>
        <dbReference type="SAM" id="Phobius"/>
    </source>
</evidence>
<evidence type="ECO:0000256" key="5">
    <source>
        <dbReference type="ARBA" id="ARBA00023010"/>
    </source>
</evidence>
<keyword evidence="9" id="KW-0472">Membrane</keyword>
<dbReference type="InterPro" id="IPR036398">
    <property type="entry name" value="CA_dom_sf"/>
</dbReference>
<keyword evidence="9" id="KW-0812">Transmembrane</keyword>
<comment type="subcellular location">
    <subcellularLocation>
        <location evidence="1">Nucleus</location>
        <location evidence="1">Nuclear pore complex</location>
    </subcellularLocation>
</comment>
<evidence type="ECO:0000256" key="1">
    <source>
        <dbReference type="ARBA" id="ARBA00004567"/>
    </source>
</evidence>
<dbReference type="GO" id="GO:0006606">
    <property type="term" value="P:protein import into nucleus"/>
    <property type="evidence" value="ECO:0007669"/>
    <property type="project" value="TreeGrafter"/>
</dbReference>
<keyword evidence="8" id="KW-0175">Coiled coil</keyword>
<evidence type="ECO:0000313" key="11">
    <source>
        <dbReference type="EnsemblMetazoa" id="XP_022647131"/>
    </source>
</evidence>
<dbReference type="Gene3D" id="3.10.200.10">
    <property type="entry name" value="Alpha carbonic anhydrase"/>
    <property type="match status" value="1"/>
</dbReference>
<keyword evidence="2" id="KW-0813">Transport</keyword>
<dbReference type="Proteomes" id="UP000594260">
    <property type="component" value="Unplaced"/>
</dbReference>
<dbReference type="InParanoid" id="A0A7M7MA49"/>
<dbReference type="InterPro" id="IPR037700">
    <property type="entry name" value="NUP88/NUP82"/>
</dbReference>
<dbReference type="KEGG" id="vde:111244367"/>
<keyword evidence="5" id="KW-0811">Translocation</keyword>
<keyword evidence="7" id="KW-0539">Nucleus</keyword>
<evidence type="ECO:0000256" key="8">
    <source>
        <dbReference type="SAM" id="Coils"/>
    </source>
</evidence>
<reference evidence="11" key="1">
    <citation type="submission" date="2021-01" db="UniProtKB">
        <authorList>
            <consortium name="EnsemblMetazoa"/>
        </authorList>
    </citation>
    <scope>IDENTIFICATION</scope>
</reference>
<feature type="transmembrane region" description="Helical" evidence="9">
    <location>
        <begin position="21"/>
        <end position="44"/>
    </location>
</feature>
<evidence type="ECO:0000259" key="10">
    <source>
        <dbReference type="PROSITE" id="PS51144"/>
    </source>
</evidence>
<dbReference type="GO" id="GO:0005643">
    <property type="term" value="C:nuclear pore"/>
    <property type="evidence" value="ECO:0007669"/>
    <property type="project" value="UniProtKB-SubCell"/>
</dbReference>
<dbReference type="AlphaFoldDB" id="A0A7M7MA49"/>
<dbReference type="FunCoup" id="A0A7M7MA49">
    <property type="interactions" value="1580"/>
</dbReference>
<dbReference type="RefSeq" id="XP_022647131.1">
    <property type="nucleotide sequence ID" value="XM_022791396.1"/>
</dbReference>
<sequence>MSSDFDAQLDDPVIFLRKDAATTLVGFFFVTVMFFLVFYVIVVWDRGTVSAYNYNAWSYDGKRGKGPNHWNRIIEEKFDPPNHCGGKNQSPIWINTTNLPERQCPDKLRCKRPLSLRLINYNDPVDSGIIRVNHEQLIIANMTGNRFVLDPNGIVYKLQEIYFRFGKDTMETEHSLDNELFALEVQFVHYRLKDPLSTTASIVVLAAFFQELSLSHKVTFSVDRLCPSPTGNLLLWGANGAVVVALPHHDNFRNATGDAPLQCKSWGIGELLLMQTAGLEVLGLQWVPDSASEVVMLTSDNCLRLFDISKKHMNALTTVQVIRRSLSLSRMNFSIASATGSQLVDFAFGRSAQEIFCLSASGSIYHVTGLESTANSKPRVSKRPLVMLPEAEDNFGSDGFALLSLNCNPADSTILILGGTGGVLYHCLVLPTESPDVEPEIYIFEQLRLNLTYSEMTDPNDVIRCPILLQRDPALSNRYFAHHDSGVHVVIIPFTERLFTFAQQGDTDTSTNVLEVRNCINSASPNSLAEQVVCTRTTEASAPDAPLGLCVLPALPSPWLAILTSGLKVVNIPLSRYRFEKSLKNILLTEEPLSESAKSGIPPTDFEREIKMILTGSRVPVLVQADKVTSPKELLELALQTTQRFREQHFAQLIAVKKLIEDTSQSLRETKDLQSGELRQLEQDLNDVTVQNQKLNQKLSACEEQKRKLMLRLHDVIQMVQRKNPSAANPQMVKEVQSLYERMNRLESVLESTKERRKNCEDLEQFERILKQESMSARDAFAALGESQRVALESRLKINGHEIGKMVREVKELLADVE</sequence>
<feature type="domain" description="Alpha-carbonic anhydrase" evidence="10">
    <location>
        <begin position="55"/>
        <end position="348"/>
    </location>
</feature>
<organism evidence="11 12">
    <name type="scientific">Varroa destructor</name>
    <name type="common">Honeybee mite</name>
    <dbReference type="NCBI Taxonomy" id="109461"/>
    <lineage>
        <taxon>Eukaryota</taxon>
        <taxon>Metazoa</taxon>
        <taxon>Ecdysozoa</taxon>
        <taxon>Arthropoda</taxon>
        <taxon>Chelicerata</taxon>
        <taxon>Arachnida</taxon>
        <taxon>Acari</taxon>
        <taxon>Parasitiformes</taxon>
        <taxon>Mesostigmata</taxon>
        <taxon>Gamasina</taxon>
        <taxon>Dermanyssoidea</taxon>
        <taxon>Varroidae</taxon>
        <taxon>Varroa</taxon>
    </lineage>
</organism>
<name>A0A7M7MA49_VARDE</name>
<keyword evidence="3" id="KW-0509">mRNA transport</keyword>
<dbReference type="EnsemblMetazoa" id="XM_022791396">
    <property type="protein sequence ID" value="XP_022647131"/>
    <property type="gene ID" value="LOC111244367"/>
</dbReference>
<dbReference type="PANTHER" id="PTHR13257:SF0">
    <property type="entry name" value="NUCLEAR PORE COMPLEX PROTEIN NUP88"/>
    <property type="match status" value="1"/>
</dbReference>
<dbReference type="InterPro" id="IPR019321">
    <property type="entry name" value="Nucleoporin_Nup88"/>
</dbReference>
<evidence type="ECO:0000256" key="3">
    <source>
        <dbReference type="ARBA" id="ARBA00022816"/>
    </source>
</evidence>
<accession>A0A7M7MA49</accession>
<evidence type="ECO:0000256" key="6">
    <source>
        <dbReference type="ARBA" id="ARBA00023132"/>
    </source>
</evidence>
<dbReference type="CTD" id="41562"/>
<evidence type="ECO:0000256" key="4">
    <source>
        <dbReference type="ARBA" id="ARBA00022927"/>
    </source>
</evidence>
<evidence type="ECO:0000313" key="12">
    <source>
        <dbReference type="Proteomes" id="UP000594260"/>
    </source>
</evidence>
<dbReference type="PANTHER" id="PTHR13257">
    <property type="entry name" value="NUCLEOPORIN NUP84-RELATED"/>
    <property type="match status" value="1"/>
</dbReference>
<keyword evidence="6" id="KW-0906">Nuclear pore complex</keyword>
<dbReference type="GO" id="GO:0000055">
    <property type="term" value="P:ribosomal large subunit export from nucleus"/>
    <property type="evidence" value="ECO:0007669"/>
    <property type="project" value="InterPro"/>
</dbReference>
<keyword evidence="12" id="KW-1185">Reference proteome</keyword>
<dbReference type="GO" id="GO:0017056">
    <property type="term" value="F:structural constituent of nuclear pore"/>
    <property type="evidence" value="ECO:0007669"/>
    <property type="project" value="InterPro"/>
</dbReference>
<dbReference type="GeneID" id="111244367"/>
<feature type="coiled-coil region" evidence="8">
    <location>
        <begin position="664"/>
        <end position="712"/>
    </location>
</feature>
<feature type="coiled-coil region" evidence="8">
    <location>
        <begin position="736"/>
        <end position="763"/>
    </location>
</feature>
<proteinExistence type="predicted"/>
<dbReference type="PROSITE" id="PS51144">
    <property type="entry name" value="ALPHA_CA_2"/>
    <property type="match status" value="1"/>
</dbReference>
<keyword evidence="9" id="KW-1133">Transmembrane helix</keyword>
<dbReference type="SUPFAM" id="SSF51069">
    <property type="entry name" value="Carbonic anhydrase"/>
    <property type="match status" value="1"/>
</dbReference>
<dbReference type="InterPro" id="IPR001148">
    <property type="entry name" value="CA_dom"/>
</dbReference>
<dbReference type="Pfam" id="PF10168">
    <property type="entry name" value="Nup88"/>
    <property type="match status" value="1"/>
</dbReference>
<evidence type="ECO:0000256" key="2">
    <source>
        <dbReference type="ARBA" id="ARBA00022448"/>
    </source>
</evidence>
<dbReference type="GO" id="GO:0006406">
    <property type="term" value="P:mRNA export from nucleus"/>
    <property type="evidence" value="ECO:0007669"/>
    <property type="project" value="TreeGrafter"/>
</dbReference>